<dbReference type="Proteomes" id="UP001057738">
    <property type="component" value="Chromosome"/>
</dbReference>
<evidence type="ECO:0000259" key="3">
    <source>
        <dbReference type="Pfam" id="PF14417"/>
    </source>
</evidence>
<dbReference type="CDD" id="cd16936">
    <property type="entry name" value="HATPase_RsbW-like"/>
    <property type="match status" value="1"/>
</dbReference>
<keyword evidence="4" id="KW-0808">Transferase</keyword>
<dbReference type="InterPro" id="IPR050267">
    <property type="entry name" value="Anti-sigma-factor_SerPK"/>
</dbReference>
<gene>
    <name evidence="4" type="ORF">NRK68_01545</name>
</gene>
<dbReference type="InterPro" id="IPR047718">
    <property type="entry name" value="RsbA-like_anti_sig"/>
</dbReference>
<dbReference type="GeneID" id="95572121"/>
<evidence type="ECO:0000313" key="5">
    <source>
        <dbReference type="Proteomes" id="UP001057738"/>
    </source>
</evidence>
<dbReference type="InterPro" id="IPR025847">
    <property type="entry name" value="MEDS_domain"/>
</dbReference>
<dbReference type="EMBL" id="CP102514">
    <property type="protein sequence ID" value="UUY46009.1"/>
    <property type="molecule type" value="Genomic_DNA"/>
</dbReference>
<dbReference type="Gene3D" id="3.30.565.10">
    <property type="entry name" value="Histidine kinase-like ATPase, C-terminal domain"/>
    <property type="match status" value="1"/>
</dbReference>
<dbReference type="GO" id="GO:0016301">
    <property type="term" value="F:kinase activity"/>
    <property type="evidence" value="ECO:0007669"/>
    <property type="project" value="UniProtKB-KW"/>
</dbReference>
<sequence>MTAVPAPAGPGAFIHPALFYRDLTEYLSGVGDFVRAALAADEPVLVAVPGPRLDALRESLGTGGEAGITWTDMTELGRNPGRVLAALQEFADRHAGRAARIVGEPIWPGRSPAEVLEATRHEALVNTAFAGRPATVLCPYDVVGLAPGVVSDARRTHPTSIERGRDLPSPAYADASALSADLDRPLPEPAGPVGRLAYSHGGLAEVREYAEEWARGTALSPARRGDLIMAISEAAANSLAHGGGKGTLRLWTVGGPAAQEPGPVTGGPAGPVAGVIAEIHDGGLLADPLAGRRRPSLASSDGGRGLWMIHQLCDLVEVRATEGGFTLRLHLATR</sequence>
<evidence type="ECO:0000259" key="2">
    <source>
        <dbReference type="Pfam" id="PF13581"/>
    </source>
</evidence>
<keyword evidence="4" id="KW-0418">Kinase</keyword>
<dbReference type="InterPro" id="IPR036890">
    <property type="entry name" value="HATPase_C_sf"/>
</dbReference>
<protein>
    <submittedName>
        <fullName evidence="4">Sensor histidine kinase</fullName>
    </submittedName>
</protein>
<organism evidence="4 5">
    <name type="scientific">Streptomyces yangpuensis</name>
    <dbReference type="NCBI Taxonomy" id="1648182"/>
    <lineage>
        <taxon>Bacteria</taxon>
        <taxon>Bacillati</taxon>
        <taxon>Actinomycetota</taxon>
        <taxon>Actinomycetes</taxon>
        <taxon>Kitasatosporales</taxon>
        <taxon>Streptomycetaceae</taxon>
        <taxon>Streptomyces</taxon>
    </lineage>
</organism>
<dbReference type="Pfam" id="PF14417">
    <property type="entry name" value="MEDS"/>
    <property type="match status" value="1"/>
</dbReference>
<dbReference type="Pfam" id="PF13581">
    <property type="entry name" value="HATPase_c_2"/>
    <property type="match status" value="1"/>
</dbReference>
<evidence type="ECO:0000256" key="1">
    <source>
        <dbReference type="ARBA" id="ARBA00022527"/>
    </source>
</evidence>
<keyword evidence="5" id="KW-1185">Reference proteome</keyword>
<feature type="domain" description="Histidine kinase/HSP90-like ATPase" evidence="2">
    <location>
        <begin position="203"/>
        <end position="329"/>
    </location>
</feature>
<dbReference type="PANTHER" id="PTHR35526:SF3">
    <property type="entry name" value="ANTI-SIGMA-F FACTOR RSBW"/>
    <property type="match status" value="1"/>
</dbReference>
<keyword evidence="1" id="KW-0723">Serine/threonine-protein kinase</keyword>
<reference evidence="4" key="1">
    <citation type="submission" date="2022-08" db="EMBL/GenBank/DDBJ databases">
        <authorList>
            <person name="Tian L."/>
        </authorList>
    </citation>
    <scope>NUCLEOTIDE SEQUENCE</scope>
    <source>
        <strain evidence="4">CM253</strain>
    </source>
</reference>
<dbReference type="RefSeq" id="WP_257854530.1">
    <property type="nucleotide sequence ID" value="NZ_CP102514.1"/>
</dbReference>
<evidence type="ECO:0000313" key="4">
    <source>
        <dbReference type="EMBL" id="UUY46009.1"/>
    </source>
</evidence>
<accession>A0ABY5PPU5</accession>
<proteinExistence type="predicted"/>
<feature type="domain" description="MEDS" evidence="3">
    <location>
        <begin position="15"/>
        <end position="158"/>
    </location>
</feature>
<dbReference type="InterPro" id="IPR003594">
    <property type="entry name" value="HATPase_dom"/>
</dbReference>
<dbReference type="NCBIfam" id="NF041045">
    <property type="entry name" value="RsbA_anti_sig"/>
    <property type="match status" value="1"/>
</dbReference>
<name>A0ABY5PPU5_9ACTN</name>
<dbReference type="PANTHER" id="PTHR35526">
    <property type="entry name" value="ANTI-SIGMA-F FACTOR RSBW-RELATED"/>
    <property type="match status" value="1"/>
</dbReference>